<proteinExistence type="predicted"/>
<name>A0A2H4J261_9CAUD</name>
<gene>
    <name evidence="1" type="ORF">7F23_57</name>
</gene>
<reference evidence="1" key="1">
    <citation type="submission" date="2017-06" db="EMBL/GenBank/DDBJ databases">
        <title>Novel phages from South African skin metaviromes.</title>
        <authorList>
            <person name="van Zyl L.J."/>
            <person name="Abrahams Y."/>
            <person name="Stander E.A."/>
            <person name="Kirby B.M."/>
            <person name="Clavaud C."/>
            <person name="Farcet C."/>
            <person name="Breton L."/>
            <person name="Trindade M.I."/>
        </authorList>
    </citation>
    <scope>NUCLEOTIDE SEQUENCE</scope>
</reference>
<sequence length="139" mass="15640">MEKKFYINALTAVLEIAKGSEGKEEDQYLTYVTANGIVTGKPVRYDEVDISNDEAFEESVNKRILESNGIDIYSLTHGFFMKNYKELDGVENPSIPLEDVKIKFPNGSILNVDTYILFADQIIGILPGKASIEDWKDPQ</sequence>
<protein>
    <submittedName>
        <fullName evidence="1">Uncharacterized protein</fullName>
    </submittedName>
</protein>
<dbReference type="EMBL" id="MF417886">
    <property type="protein sequence ID" value="ASN69170.1"/>
    <property type="molecule type" value="Genomic_DNA"/>
</dbReference>
<accession>A0A2H4J261</accession>
<evidence type="ECO:0000313" key="1">
    <source>
        <dbReference type="EMBL" id="ASN69170.1"/>
    </source>
</evidence>
<organism evidence="1">
    <name type="scientific">uncultured Caudovirales phage</name>
    <dbReference type="NCBI Taxonomy" id="2100421"/>
    <lineage>
        <taxon>Viruses</taxon>
        <taxon>Duplodnaviria</taxon>
        <taxon>Heunggongvirae</taxon>
        <taxon>Uroviricota</taxon>
        <taxon>Caudoviricetes</taxon>
        <taxon>Peduoviridae</taxon>
        <taxon>Maltschvirus</taxon>
        <taxon>Maltschvirus maltsch</taxon>
    </lineage>
</organism>